<feature type="region of interest" description="Disordered" evidence="1">
    <location>
        <begin position="1"/>
        <end position="30"/>
    </location>
</feature>
<dbReference type="EMBL" id="BAAAPF010000010">
    <property type="protein sequence ID" value="GAA2110651.1"/>
    <property type="molecule type" value="Genomic_DNA"/>
</dbReference>
<comment type="caution">
    <text evidence="2">The sequence shown here is derived from an EMBL/GenBank/DDBJ whole genome shotgun (WGS) entry which is preliminary data.</text>
</comment>
<feature type="compositionally biased region" description="Basic and acidic residues" evidence="1">
    <location>
        <begin position="8"/>
        <end position="30"/>
    </location>
</feature>
<keyword evidence="3" id="KW-1185">Reference proteome</keyword>
<reference evidence="2 3" key="1">
    <citation type="journal article" date="2019" name="Int. J. Syst. Evol. Microbiol.">
        <title>The Global Catalogue of Microorganisms (GCM) 10K type strain sequencing project: providing services to taxonomists for standard genome sequencing and annotation.</title>
        <authorList>
            <consortium name="The Broad Institute Genomics Platform"/>
            <consortium name="The Broad Institute Genome Sequencing Center for Infectious Disease"/>
            <person name="Wu L."/>
            <person name="Ma J."/>
        </authorList>
    </citation>
    <scope>NUCLEOTIDE SEQUENCE [LARGE SCALE GENOMIC DNA]</scope>
    <source>
        <strain evidence="2 3">JCM 15481</strain>
    </source>
</reference>
<gene>
    <name evidence="2" type="ORF">GCM10009802_07910</name>
</gene>
<organism evidence="2 3">
    <name type="scientific">Streptomyces synnematoformans</name>
    <dbReference type="NCBI Taxonomy" id="415721"/>
    <lineage>
        <taxon>Bacteria</taxon>
        <taxon>Bacillati</taxon>
        <taxon>Actinomycetota</taxon>
        <taxon>Actinomycetes</taxon>
        <taxon>Kitasatosporales</taxon>
        <taxon>Streptomycetaceae</taxon>
        <taxon>Streptomyces</taxon>
    </lineage>
</organism>
<dbReference type="Gene3D" id="1.10.1220.10">
    <property type="entry name" value="Met repressor-like"/>
    <property type="match status" value="1"/>
</dbReference>
<protein>
    <submittedName>
        <fullName evidence="2">Uncharacterized protein</fullName>
    </submittedName>
</protein>
<sequence length="74" mass="8424">MVLQTLERPPERGDVSEEKGKDPQQAEAEERINISARVRVSIRRRARLYAAAQDVSLQDVVDAALDEYLSRRDS</sequence>
<dbReference type="Proteomes" id="UP001500443">
    <property type="component" value="Unassembled WGS sequence"/>
</dbReference>
<dbReference type="InterPro" id="IPR010985">
    <property type="entry name" value="Ribbon_hlx_hlx"/>
</dbReference>
<name>A0ABN2XEH3_9ACTN</name>
<dbReference type="RefSeq" id="WP_344287892.1">
    <property type="nucleotide sequence ID" value="NZ_BAAAPF010000010.1"/>
</dbReference>
<proteinExistence type="predicted"/>
<accession>A0ABN2XEH3</accession>
<evidence type="ECO:0000313" key="3">
    <source>
        <dbReference type="Proteomes" id="UP001500443"/>
    </source>
</evidence>
<dbReference type="SUPFAM" id="SSF47598">
    <property type="entry name" value="Ribbon-helix-helix"/>
    <property type="match status" value="1"/>
</dbReference>
<evidence type="ECO:0000256" key="1">
    <source>
        <dbReference type="SAM" id="MobiDB-lite"/>
    </source>
</evidence>
<dbReference type="InterPro" id="IPR013321">
    <property type="entry name" value="Arc_rbn_hlx_hlx"/>
</dbReference>
<evidence type="ECO:0000313" key="2">
    <source>
        <dbReference type="EMBL" id="GAA2110651.1"/>
    </source>
</evidence>